<sequence>MKIAVIDDEKMELSYLSEAIRGYLSEAGYLENRVDTFQSAEEFFGVWEVQGYDLILMDIYMDGLSGIDAARRIRRLDADVRLVFCTISNGFASESYEVGAHYYLQKPVSKQRISDMFKRLKMEEYETGRFVILPDGQHMVLRNIIYTEYGNHIVTVYNKKGEDIRTRITQTEFEKLICEYPYFWRCAKGIVVNFYEVEEFGGHFFEMSNGKKVYMSRRREKEVQKAYMEFCFEQTRREIGG</sequence>
<dbReference type="GO" id="GO:0000156">
    <property type="term" value="F:phosphorelay response regulator activity"/>
    <property type="evidence" value="ECO:0007669"/>
    <property type="project" value="TreeGrafter"/>
</dbReference>
<evidence type="ECO:0000256" key="5">
    <source>
        <dbReference type="ARBA" id="ARBA00023125"/>
    </source>
</evidence>
<keyword evidence="5" id="KW-0238">DNA-binding</keyword>
<keyword evidence="2 8" id="KW-0597">Phosphoprotein</keyword>
<dbReference type="Gene3D" id="3.40.50.2300">
    <property type="match status" value="1"/>
</dbReference>
<dbReference type="EMBL" id="WUQX01000001">
    <property type="protein sequence ID" value="MXP76779.1"/>
    <property type="molecule type" value="Genomic_DNA"/>
</dbReference>
<dbReference type="InterPro" id="IPR001789">
    <property type="entry name" value="Sig_transdc_resp-reg_receiver"/>
</dbReference>
<accession>A0A7X3SJT4</accession>
<gene>
    <name evidence="10" type="ORF">GN277_15720</name>
</gene>
<dbReference type="GO" id="GO:0000976">
    <property type="term" value="F:transcription cis-regulatory region binding"/>
    <property type="evidence" value="ECO:0007669"/>
    <property type="project" value="TreeGrafter"/>
</dbReference>
<feature type="modified residue" description="4-aspartylphosphate" evidence="8">
    <location>
        <position position="58"/>
    </location>
</feature>
<keyword evidence="11" id="KW-1185">Reference proteome</keyword>
<dbReference type="PANTHER" id="PTHR48111">
    <property type="entry name" value="REGULATOR OF RPOS"/>
    <property type="match status" value="1"/>
</dbReference>
<dbReference type="InterPro" id="IPR011006">
    <property type="entry name" value="CheY-like_superfamily"/>
</dbReference>
<dbReference type="Pfam" id="PF00072">
    <property type="entry name" value="Response_reg"/>
    <property type="match status" value="1"/>
</dbReference>
<dbReference type="PANTHER" id="PTHR48111:SF1">
    <property type="entry name" value="TWO-COMPONENT RESPONSE REGULATOR ORR33"/>
    <property type="match status" value="1"/>
</dbReference>
<dbReference type="SMART" id="SM00448">
    <property type="entry name" value="REC"/>
    <property type="match status" value="1"/>
</dbReference>
<evidence type="ECO:0000256" key="6">
    <source>
        <dbReference type="ARBA" id="ARBA00023163"/>
    </source>
</evidence>
<dbReference type="Gene3D" id="2.40.50.1020">
    <property type="entry name" value="LytTr DNA-binding domain"/>
    <property type="match status" value="1"/>
</dbReference>
<proteinExistence type="predicted"/>
<evidence type="ECO:0000256" key="2">
    <source>
        <dbReference type="ARBA" id="ARBA00022553"/>
    </source>
</evidence>
<dbReference type="InterPro" id="IPR039420">
    <property type="entry name" value="WalR-like"/>
</dbReference>
<dbReference type="SUPFAM" id="SSF52172">
    <property type="entry name" value="CheY-like"/>
    <property type="match status" value="1"/>
</dbReference>
<dbReference type="Proteomes" id="UP000460412">
    <property type="component" value="Unassembled WGS sequence"/>
</dbReference>
<dbReference type="Pfam" id="PF04397">
    <property type="entry name" value="LytTR"/>
    <property type="match status" value="1"/>
</dbReference>
<evidence type="ECO:0000256" key="3">
    <source>
        <dbReference type="ARBA" id="ARBA00023012"/>
    </source>
</evidence>
<dbReference type="CDD" id="cd00156">
    <property type="entry name" value="REC"/>
    <property type="match status" value="1"/>
</dbReference>
<evidence type="ECO:0000256" key="4">
    <source>
        <dbReference type="ARBA" id="ARBA00023015"/>
    </source>
</evidence>
<keyword evidence="6" id="KW-0804">Transcription</keyword>
<evidence type="ECO:0000256" key="7">
    <source>
        <dbReference type="ARBA" id="ARBA00024867"/>
    </source>
</evidence>
<evidence type="ECO:0000256" key="8">
    <source>
        <dbReference type="PROSITE-ProRule" id="PRU00169"/>
    </source>
</evidence>
<comment type="function">
    <text evidence="7">May play the central regulatory role in sporulation. It may be an element of the effector pathway responsible for the activation of sporulation genes in response to nutritional stress. Spo0A may act in concert with spo0H (a sigma factor) to control the expression of some genes that are critical to the sporulation process.</text>
</comment>
<organism evidence="10 11">
    <name type="scientific">Sporofaciens musculi</name>
    <dbReference type="NCBI Taxonomy" id="2681861"/>
    <lineage>
        <taxon>Bacteria</taxon>
        <taxon>Bacillati</taxon>
        <taxon>Bacillota</taxon>
        <taxon>Clostridia</taxon>
        <taxon>Lachnospirales</taxon>
        <taxon>Lachnospiraceae</taxon>
        <taxon>Sporofaciens</taxon>
    </lineage>
</organism>
<evidence type="ECO:0000313" key="10">
    <source>
        <dbReference type="EMBL" id="MXP76779.1"/>
    </source>
</evidence>
<comment type="caution">
    <text evidence="10">The sequence shown here is derived from an EMBL/GenBank/DDBJ whole genome shotgun (WGS) entry which is preliminary data.</text>
</comment>
<reference evidence="10 11" key="1">
    <citation type="submission" date="2019-12" db="EMBL/GenBank/DDBJ databases">
        <title>Sporaefaciens musculi gen. nov., sp. nov., a novel bacterium isolated from the caecum of an obese mouse.</title>
        <authorList>
            <person name="Rasmussen T.S."/>
            <person name="Streidl T."/>
            <person name="Hitch T.C.A."/>
            <person name="Wortmann E."/>
            <person name="Deptula P."/>
            <person name="Hansen M."/>
            <person name="Nielsen D.S."/>
            <person name="Clavel T."/>
            <person name="Vogensen F.K."/>
        </authorList>
    </citation>
    <scope>NUCLEOTIDE SEQUENCE [LARGE SCALE GENOMIC DNA]</scope>
    <source>
        <strain evidence="10 11">WCA-9-b2</strain>
    </source>
</reference>
<feature type="domain" description="Response regulatory" evidence="9">
    <location>
        <begin position="2"/>
        <end position="121"/>
    </location>
</feature>
<protein>
    <recommendedName>
        <fullName evidence="1">Stage 0 sporulation protein A homolog</fullName>
    </recommendedName>
</protein>
<dbReference type="AlphaFoldDB" id="A0A7X3SJT4"/>
<evidence type="ECO:0000259" key="9">
    <source>
        <dbReference type="PROSITE" id="PS50110"/>
    </source>
</evidence>
<evidence type="ECO:0000313" key="11">
    <source>
        <dbReference type="Proteomes" id="UP000460412"/>
    </source>
</evidence>
<dbReference type="InterPro" id="IPR007492">
    <property type="entry name" value="LytTR_DNA-bd_dom"/>
</dbReference>
<name>A0A7X3SJT4_9FIRM</name>
<dbReference type="GO" id="GO:0006355">
    <property type="term" value="P:regulation of DNA-templated transcription"/>
    <property type="evidence" value="ECO:0007669"/>
    <property type="project" value="TreeGrafter"/>
</dbReference>
<dbReference type="GO" id="GO:0005829">
    <property type="term" value="C:cytosol"/>
    <property type="evidence" value="ECO:0007669"/>
    <property type="project" value="TreeGrafter"/>
</dbReference>
<dbReference type="PROSITE" id="PS50110">
    <property type="entry name" value="RESPONSE_REGULATORY"/>
    <property type="match status" value="1"/>
</dbReference>
<evidence type="ECO:0000256" key="1">
    <source>
        <dbReference type="ARBA" id="ARBA00018672"/>
    </source>
</evidence>
<dbReference type="RefSeq" id="WP_159751835.1">
    <property type="nucleotide sequence ID" value="NZ_CASSPE010000038.1"/>
</dbReference>
<keyword evidence="3" id="KW-0902">Two-component regulatory system</keyword>
<keyword evidence="4" id="KW-0805">Transcription regulation</keyword>
<dbReference type="SMART" id="SM00850">
    <property type="entry name" value="LytTR"/>
    <property type="match status" value="1"/>
</dbReference>
<dbReference type="GO" id="GO:0032993">
    <property type="term" value="C:protein-DNA complex"/>
    <property type="evidence" value="ECO:0007669"/>
    <property type="project" value="TreeGrafter"/>
</dbReference>